<dbReference type="KEGG" id="ehx:EMIHUDRAFT_442561"/>
<keyword evidence="3" id="KW-0812">Transmembrane</keyword>
<dbReference type="PANTHER" id="PTHR11266:SF17">
    <property type="entry name" value="PROTEIN MPV17"/>
    <property type="match status" value="1"/>
</dbReference>
<keyword evidence="8" id="KW-0732">Signal</keyword>
<evidence type="ECO:0000256" key="6">
    <source>
        <dbReference type="RuleBase" id="RU363053"/>
    </source>
</evidence>
<comment type="subcellular location">
    <subcellularLocation>
        <location evidence="1">Membrane</location>
        <topology evidence="1">Multi-pass membrane protein</topology>
    </subcellularLocation>
</comment>
<feature type="region of interest" description="Disordered" evidence="7">
    <location>
        <begin position="261"/>
        <end position="298"/>
    </location>
</feature>
<protein>
    <recommendedName>
        <fullName evidence="11">Peroxisomal membrane protein</fullName>
    </recommendedName>
</protein>
<keyword evidence="5" id="KW-0472">Membrane</keyword>
<evidence type="ECO:0000313" key="9">
    <source>
        <dbReference type="EnsemblProtists" id="EOD30261"/>
    </source>
</evidence>
<keyword evidence="4" id="KW-1133">Transmembrane helix</keyword>
<evidence type="ECO:0000256" key="3">
    <source>
        <dbReference type="ARBA" id="ARBA00022692"/>
    </source>
</evidence>
<dbReference type="GO" id="GO:0005737">
    <property type="term" value="C:cytoplasm"/>
    <property type="evidence" value="ECO:0007669"/>
    <property type="project" value="TreeGrafter"/>
</dbReference>
<accession>A0A0D3K3C6</accession>
<evidence type="ECO:0000256" key="8">
    <source>
        <dbReference type="SAM" id="SignalP"/>
    </source>
</evidence>
<sequence>MRLLFSVALLLAPASALLRQPALLRTAPAAAPLRAAAPQMILGSKTFRKAVLSVRRSSTIKGCSPGDGSVGGGSGVGGGNGAQMSAGGDDDESNPFASAWKKYNELLDEKPLLMKAFTSFLGFAIGDILAQIFIQKQDFDWYRLFRLASFGFLVHGTSSHWFYGMLDSAIPGKGAQPVFTKVFIDQVLWNPIFGIMFFSYVACLEWKGLQYVIDKTRNELMTQVTGSWKVWPLAHAINFRFIPSSQRVLYINSIQMATTASSPSSRTATPRRRRLGGASSRGRRAAAPTGTASRSSAKPSACLRLRLRGGPCGSDEDYDMCMRRIDGPCFHARRRYTFHAIAIRAR</sequence>
<evidence type="ECO:0008006" key="11">
    <source>
        <dbReference type="Google" id="ProtNLM"/>
    </source>
</evidence>
<evidence type="ECO:0000256" key="5">
    <source>
        <dbReference type="ARBA" id="ARBA00023136"/>
    </source>
</evidence>
<organism evidence="9 10">
    <name type="scientific">Emiliania huxleyi (strain CCMP1516)</name>
    <dbReference type="NCBI Taxonomy" id="280463"/>
    <lineage>
        <taxon>Eukaryota</taxon>
        <taxon>Haptista</taxon>
        <taxon>Haptophyta</taxon>
        <taxon>Prymnesiophyceae</taxon>
        <taxon>Isochrysidales</taxon>
        <taxon>Noelaerhabdaceae</taxon>
        <taxon>Emiliania</taxon>
    </lineage>
</organism>
<feature type="compositionally biased region" description="Low complexity" evidence="7">
    <location>
        <begin position="276"/>
        <end position="297"/>
    </location>
</feature>
<dbReference type="GO" id="GO:0016020">
    <property type="term" value="C:membrane"/>
    <property type="evidence" value="ECO:0007669"/>
    <property type="project" value="UniProtKB-SubCell"/>
</dbReference>
<reference evidence="9" key="2">
    <citation type="submission" date="2024-10" db="UniProtKB">
        <authorList>
            <consortium name="EnsemblProtists"/>
        </authorList>
    </citation>
    <scope>IDENTIFICATION</scope>
</reference>
<dbReference type="eggNOG" id="KOG1944">
    <property type="taxonomic scope" value="Eukaryota"/>
</dbReference>
<dbReference type="HOGENOM" id="CLU_069021_0_0_1"/>
<dbReference type="RefSeq" id="XP_005782690.1">
    <property type="nucleotide sequence ID" value="XM_005782633.1"/>
</dbReference>
<dbReference type="Pfam" id="PF04117">
    <property type="entry name" value="Mpv17_PMP22"/>
    <property type="match status" value="1"/>
</dbReference>
<dbReference type="GeneID" id="17275534"/>
<evidence type="ECO:0000256" key="7">
    <source>
        <dbReference type="SAM" id="MobiDB-lite"/>
    </source>
</evidence>
<dbReference type="AlphaFoldDB" id="A0A0D3K3C6"/>
<dbReference type="InterPro" id="IPR007248">
    <property type="entry name" value="Mpv17_PMP22"/>
</dbReference>
<feature type="chain" id="PRO_5044239350" description="Peroxisomal membrane protein" evidence="8">
    <location>
        <begin position="17"/>
        <end position="346"/>
    </location>
</feature>
<dbReference type="Proteomes" id="UP000013827">
    <property type="component" value="Unassembled WGS sequence"/>
</dbReference>
<proteinExistence type="inferred from homology"/>
<evidence type="ECO:0000256" key="1">
    <source>
        <dbReference type="ARBA" id="ARBA00004141"/>
    </source>
</evidence>
<dbReference type="PaxDb" id="2903-EOD30261"/>
<feature type="compositionally biased region" description="Gly residues" evidence="7">
    <location>
        <begin position="68"/>
        <end position="81"/>
    </location>
</feature>
<feature type="region of interest" description="Disordered" evidence="7">
    <location>
        <begin position="63"/>
        <end position="93"/>
    </location>
</feature>
<name>A0A0D3K3C6_EMIH1</name>
<keyword evidence="10" id="KW-1185">Reference proteome</keyword>
<dbReference type="PANTHER" id="PTHR11266">
    <property type="entry name" value="PEROXISOMAL MEMBRANE PROTEIN 2, PXMP2 MPV17"/>
    <property type="match status" value="1"/>
</dbReference>
<feature type="signal peptide" evidence="8">
    <location>
        <begin position="1"/>
        <end position="16"/>
    </location>
</feature>
<evidence type="ECO:0000256" key="4">
    <source>
        <dbReference type="ARBA" id="ARBA00022989"/>
    </source>
</evidence>
<evidence type="ECO:0000256" key="2">
    <source>
        <dbReference type="ARBA" id="ARBA00006824"/>
    </source>
</evidence>
<reference evidence="10" key="1">
    <citation type="journal article" date="2013" name="Nature">
        <title>Pan genome of the phytoplankton Emiliania underpins its global distribution.</title>
        <authorList>
            <person name="Read B.A."/>
            <person name="Kegel J."/>
            <person name="Klute M.J."/>
            <person name="Kuo A."/>
            <person name="Lefebvre S.C."/>
            <person name="Maumus F."/>
            <person name="Mayer C."/>
            <person name="Miller J."/>
            <person name="Monier A."/>
            <person name="Salamov A."/>
            <person name="Young J."/>
            <person name="Aguilar M."/>
            <person name="Claverie J.M."/>
            <person name="Frickenhaus S."/>
            <person name="Gonzalez K."/>
            <person name="Herman E.K."/>
            <person name="Lin Y.C."/>
            <person name="Napier J."/>
            <person name="Ogata H."/>
            <person name="Sarno A.F."/>
            <person name="Shmutz J."/>
            <person name="Schroeder D."/>
            <person name="de Vargas C."/>
            <person name="Verret F."/>
            <person name="von Dassow P."/>
            <person name="Valentin K."/>
            <person name="Van de Peer Y."/>
            <person name="Wheeler G."/>
            <person name="Dacks J.B."/>
            <person name="Delwiche C.F."/>
            <person name="Dyhrman S.T."/>
            <person name="Glockner G."/>
            <person name="John U."/>
            <person name="Richards T."/>
            <person name="Worden A.Z."/>
            <person name="Zhang X."/>
            <person name="Grigoriev I.V."/>
            <person name="Allen A.E."/>
            <person name="Bidle K."/>
            <person name="Borodovsky M."/>
            <person name="Bowler C."/>
            <person name="Brownlee C."/>
            <person name="Cock J.M."/>
            <person name="Elias M."/>
            <person name="Gladyshev V.N."/>
            <person name="Groth M."/>
            <person name="Guda C."/>
            <person name="Hadaegh A."/>
            <person name="Iglesias-Rodriguez M.D."/>
            <person name="Jenkins J."/>
            <person name="Jones B.M."/>
            <person name="Lawson T."/>
            <person name="Leese F."/>
            <person name="Lindquist E."/>
            <person name="Lobanov A."/>
            <person name="Lomsadze A."/>
            <person name="Malik S.B."/>
            <person name="Marsh M.E."/>
            <person name="Mackinder L."/>
            <person name="Mock T."/>
            <person name="Mueller-Roeber B."/>
            <person name="Pagarete A."/>
            <person name="Parker M."/>
            <person name="Probert I."/>
            <person name="Quesneville H."/>
            <person name="Raines C."/>
            <person name="Rensing S.A."/>
            <person name="Riano-Pachon D.M."/>
            <person name="Richier S."/>
            <person name="Rokitta S."/>
            <person name="Shiraiwa Y."/>
            <person name="Soanes D.M."/>
            <person name="van der Giezen M."/>
            <person name="Wahlund T.M."/>
            <person name="Williams B."/>
            <person name="Wilson W."/>
            <person name="Wolfe G."/>
            <person name="Wurch L.L."/>
        </authorList>
    </citation>
    <scope>NUCLEOTIDE SEQUENCE</scope>
</reference>
<comment type="similarity">
    <text evidence="2 6">Belongs to the peroxisomal membrane protein PXMP2/4 family.</text>
</comment>
<dbReference type="EnsemblProtists" id="EOD30261">
    <property type="protein sequence ID" value="EOD30261"/>
    <property type="gene ID" value="EMIHUDRAFT_442561"/>
</dbReference>
<evidence type="ECO:0000313" key="10">
    <source>
        <dbReference type="Proteomes" id="UP000013827"/>
    </source>
</evidence>